<reference evidence="7" key="2">
    <citation type="journal article" date="2021" name="PeerJ">
        <title>Extensive microbial diversity within the chicken gut microbiome revealed by metagenomics and culture.</title>
        <authorList>
            <person name="Gilroy R."/>
            <person name="Ravi A."/>
            <person name="Getino M."/>
            <person name="Pursley I."/>
            <person name="Horton D.L."/>
            <person name="Alikhan N.F."/>
            <person name="Baker D."/>
            <person name="Gharbi K."/>
            <person name="Hall N."/>
            <person name="Watson M."/>
            <person name="Adriaenssens E.M."/>
            <person name="Foster-Nyarko E."/>
            <person name="Jarju S."/>
            <person name="Secka A."/>
            <person name="Antonio M."/>
            <person name="Oren A."/>
            <person name="Chaudhuri R.R."/>
            <person name="La Ragione R."/>
            <person name="Hildebrand F."/>
            <person name="Pallen M.J."/>
        </authorList>
    </citation>
    <scope>NUCLEOTIDE SEQUENCE</scope>
    <source>
        <strain evidence="7">B1-13419</strain>
    </source>
</reference>
<gene>
    <name evidence="7" type="ORF">IAB91_04895</name>
</gene>
<comment type="caution">
    <text evidence="7">The sequence shown here is derived from an EMBL/GenBank/DDBJ whole genome shotgun (WGS) entry which is preliminary data.</text>
</comment>
<dbReference type="Pfam" id="PF01943">
    <property type="entry name" value="Polysacc_synt"/>
    <property type="match status" value="1"/>
</dbReference>
<dbReference type="InterPro" id="IPR002797">
    <property type="entry name" value="Polysacc_synth"/>
</dbReference>
<comment type="subcellular location">
    <subcellularLocation>
        <location evidence="1">Cell membrane</location>
        <topology evidence="1">Multi-pass membrane protein</topology>
    </subcellularLocation>
</comment>
<organism evidence="7 8">
    <name type="scientific">Candidatus Cryptobacteroides faecigallinarum</name>
    <dbReference type="NCBI Taxonomy" id="2840763"/>
    <lineage>
        <taxon>Bacteria</taxon>
        <taxon>Pseudomonadati</taxon>
        <taxon>Bacteroidota</taxon>
        <taxon>Bacteroidia</taxon>
        <taxon>Bacteroidales</taxon>
        <taxon>Candidatus Cryptobacteroides</taxon>
    </lineage>
</organism>
<feature type="transmembrane region" description="Helical" evidence="6">
    <location>
        <begin position="12"/>
        <end position="33"/>
    </location>
</feature>
<dbReference type="InterPro" id="IPR050833">
    <property type="entry name" value="Poly_Biosynth_Transport"/>
</dbReference>
<evidence type="ECO:0000256" key="1">
    <source>
        <dbReference type="ARBA" id="ARBA00004651"/>
    </source>
</evidence>
<dbReference type="PANTHER" id="PTHR30250:SF11">
    <property type="entry name" value="O-ANTIGEN TRANSPORTER-RELATED"/>
    <property type="match status" value="1"/>
</dbReference>
<keyword evidence="2" id="KW-1003">Cell membrane</keyword>
<feature type="transmembrane region" description="Helical" evidence="6">
    <location>
        <begin position="243"/>
        <end position="263"/>
    </location>
</feature>
<evidence type="ECO:0000313" key="8">
    <source>
        <dbReference type="Proteomes" id="UP000823757"/>
    </source>
</evidence>
<dbReference type="EMBL" id="JADIMD010000075">
    <property type="protein sequence ID" value="MBO8474608.1"/>
    <property type="molecule type" value="Genomic_DNA"/>
</dbReference>
<evidence type="ECO:0000256" key="2">
    <source>
        <dbReference type="ARBA" id="ARBA00022475"/>
    </source>
</evidence>
<proteinExistence type="predicted"/>
<feature type="transmembrane region" description="Helical" evidence="6">
    <location>
        <begin position="82"/>
        <end position="103"/>
    </location>
</feature>
<feature type="transmembrane region" description="Helical" evidence="6">
    <location>
        <begin position="283"/>
        <end position="305"/>
    </location>
</feature>
<dbReference type="GO" id="GO:0005886">
    <property type="term" value="C:plasma membrane"/>
    <property type="evidence" value="ECO:0007669"/>
    <property type="project" value="UniProtKB-SubCell"/>
</dbReference>
<feature type="transmembrane region" description="Helical" evidence="6">
    <location>
        <begin position="115"/>
        <end position="138"/>
    </location>
</feature>
<evidence type="ECO:0000313" key="7">
    <source>
        <dbReference type="EMBL" id="MBO8474608.1"/>
    </source>
</evidence>
<dbReference type="AlphaFoldDB" id="A0A9D9IKW8"/>
<sequence>MGNPLRQLAGETAIYGLSTILARIINFLFVPVYTRMLTTESYGVVTEFMAYIAVLQVVLVLGLETGCFRFANRQGVNPVKVYSDALAAVFGVSGVFLALMIAFAEPISSWLGYDGYGSCIMYVGGILAMDSVTAILFAKLRQEHKALKFAVFKTVKIITETVANILLFFPFASMCARRAAEAGVQVDALSSGDVWLLHFVSPTPDFSYVIFAIFVSCIVCTLLFLPSLLKFSFEFDGKLLKEMLVYSLPLMVAALPGIVNDFLDRILFRFFDTGAEAWRSSLGIYQAAVKLSVIMSLFIQMFRFAAEPFFFQRAEDKGSKALYAKVMEYFTAFCGLAFLGVMLYMDVISLILGKDFREGVGIVPIMLISYMILGMLFNVSMWYKLSGKTSMAIYITLSGLVVTAVVNIVFMPMFSYWASAAAHLSSYTVMFIISAVLGQKYYPIPYRWGRLAFVFVAMLAVYAVSVVIDKAFFGDLVIGTSPAGRVVAELAVHTVLIGVYLAAAAVIVKAPAKTSKSLSAGRPQ</sequence>
<feature type="transmembrane region" description="Helical" evidence="6">
    <location>
        <begin position="150"/>
        <end position="172"/>
    </location>
</feature>
<feature type="transmembrane region" description="Helical" evidence="6">
    <location>
        <begin position="488"/>
        <end position="508"/>
    </location>
</feature>
<feature type="transmembrane region" description="Helical" evidence="6">
    <location>
        <begin position="416"/>
        <end position="437"/>
    </location>
</feature>
<reference evidence="7" key="1">
    <citation type="submission" date="2020-10" db="EMBL/GenBank/DDBJ databases">
        <authorList>
            <person name="Gilroy R."/>
        </authorList>
    </citation>
    <scope>NUCLEOTIDE SEQUENCE</scope>
    <source>
        <strain evidence="7">B1-13419</strain>
    </source>
</reference>
<feature type="transmembrane region" description="Helical" evidence="6">
    <location>
        <begin position="391"/>
        <end position="410"/>
    </location>
</feature>
<evidence type="ECO:0000256" key="5">
    <source>
        <dbReference type="ARBA" id="ARBA00023136"/>
    </source>
</evidence>
<dbReference type="Proteomes" id="UP000823757">
    <property type="component" value="Unassembled WGS sequence"/>
</dbReference>
<feature type="transmembrane region" description="Helical" evidence="6">
    <location>
        <begin position="48"/>
        <end position="70"/>
    </location>
</feature>
<accession>A0A9D9IKW8</accession>
<evidence type="ECO:0000256" key="6">
    <source>
        <dbReference type="SAM" id="Phobius"/>
    </source>
</evidence>
<dbReference type="PANTHER" id="PTHR30250">
    <property type="entry name" value="PST FAMILY PREDICTED COLANIC ACID TRANSPORTER"/>
    <property type="match status" value="1"/>
</dbReference>
<feature type="transmembrane region" description="Helical" evidence="6">
    <location>
        <begin position="206"/>
        <end position="231"/>
    </location>
</feature>
<name>A0A9D9IKW8_9BACT</name>
<evidence type="ECO:0000256" key="4">
    <source>
        <dbReference type="ARBA" id="ARBA00022989"/>
    </source>
</evidence>
<keyword evidence="3 6" id="KW-0812">Transmembrane</keyword>
<feature type="transmembrane region" description="Helical" evidence="6">
    <location>
        <begin position="449"/>
        <end position="468"/>
    </location>
</feature>
<feature type="transmembrane region" description="Helical" evidence="6">
    <location>
        <begin position="326"/>
        <end position="353"/>
    </location>
</feature>
<evidence type="ECO:0000256" key="3">
    <source>
        <dbReference type="ARBA" id="ARBA00022692"/>
    </source>
</evidence>
<protein>
    <submittedName>
        <fullName evidence="7">Oligosaccharide flippase family protein</fullName>
    </submittedName>
</protein>
<feature type="transmembrane region" description="Helical" evidence="6">
    <location>
        <begin position="359"/>
        <end position="379"/>
    </location>
</feature>
<keyword evidence="5 6" id="KW-0472">Membrane</keyword>
<keyword evidence="4 6" id="KW-1133">Transmembrane helix</keyword>